<name>A0A9N8DZN2_9STRA</name>
<accession>A0A9N8DZN2</accession>
<evidence type="ECO:0000256" key="1">
    <source>
        <dbReference type="SAM" id="MobiDB-lite"/>
    </source>
</evidence>
<dbReference type="SUPFAM" id="SSF49562">
    <property type="entry name" value="C2 domain (Calcium/lipid-binding domain, CaLB)"/>
    <property type="match status" value="1"/>
</dbReference>
<dbReference type="Proteomes" id="UP001153069">
    <property type="component" value="Unassembled WGS sequence"/>
</dbReference>
<comment type="caution">
    <text evidence="3">The sequence shown here is derived from an EMBL/GenBank/DDBJ whole genome shotgun (WGS) entry which is preliminary data.</text>
</comment>
<sequence length="450" mass="50589">MTTSTTSNKGDFEYHHILELQLTAVNLEHPSLGLRGLFQSHKPLNPTYKLFAFRPSAADQETSSDAKSSYHIVFRSETIRDTHNPVWNKHELDLELLVSDSMSMAGFDMFTPVKIEVYDKNMDDGEEILIGECETTLFDLDGFNDAVMHGDAGGNSSFATCFSVKDSWGKPMGSLLPLHARIRKEQVPLPAGEIQVPLKTRKMRRMPMPTRKGWVEDDSVTVDSSTTVSTMASLQSETSNLRAENEHLKDRVALLEAGLTEQKAEAELAGSLAVSLEELRQELHSLKAAYKDLRAQQEQSVKRSSGKSRRVEKNEKEGGSRKKRDGSKCNKPKKINKGIPSPECQEVVAAARARSESWVSFEEAWDENAGTAPVEVETKKDNKVKAKKDTKQKGKDRVVQEIHEILAITMSKQQDKIPLVMEQFKGREKDFLKRLQRSQRKGIESAHHQK</sequence>
<gene>
    <name evidence="3" type="ORF">SEMRO_419_G139030.2</name>
</gene>
<dbReference type="PROSITE" id="PS50004">
    <property type="entry name" value="C2"/>
    <property type="match status" value="1"/>
</dbReference>
<dbReference type="EMBL" id="CAICTM010000418">
    <property type="protein sequence ID" value="CAB9510074.1"/>
    <property type="molecule type" value="Genomic_DNA"/>
</dbReference>
<evidence type="ECO:0000313" key="3">
    <source>
        <dbReference type="EMBL" id="CAB9510074.1"/>
    </source>
</evidence>
<dbReference type="InterPro" id="IPR035892">
    <property type="entry name" value="C2_domain_sf"/>
</dbReference>
<feature type="compositionally biased region" description="Basic and acidic residues" evidence="1">
    <location>
        <begin position="309"/>
        <end position="320"/>
    </location>
</feature>
<proteinExistence type="predicted"/>
<reference evidence="3" key="1">
    <citation type="submission" date="2020-06" db="EMBL/GenBank/DDBJ databases">
        <authorList>
            <consortium name="Plant Systems Biology data submission"/>
        </authorList>
    </citation>
    <scope>NUCLEOTIDE SEQUENCE</scope>
    <source>
        <strain evidence="3">D6</strain>
    </source>
</reference>
<feature type="region of interest" description="Disordered" evidence="1">
    <location>
        <begin position="294"/>
        <end position="342"/>
    </location>
</feature>
<evidence type="ECO:0000313" key="4">
    <source>
        <dbReference type="Proteomes" id="UP001153069"/>
    </source>
</evidence>
<organism evidence="3 4">
    <name type="scientific">Seminavis robusta</name>
    <dbReference type="NCBI Taxonomy" id="568900"/>
    <lineage>
        <taxon>Eukaryota</taxon>
        <taxon>Sar</taxon>
        <taxon>Stramenopiles</taxon>
        <taxon>Ochrophyta</taxon>
        <taxon>Bacillariophyta</taxon>
        <taxon>Bacillariophyceae</taxon>
        <taxon>Bacillariophycidae</taxon>
        <taxon>Naviculales</taxon>
        <taxon>Naviculaceae</taxon>
        <taxon>Seminavis</taxon>
    </lineage>
</organism>
<feature type="domain" description="C2" evidence="2">
    <location>
        <begin position="31"/>
        <end position="151"/>
    </location>
</feature>
<keyword evidence="4" id="KW-1185">Reference proteome</keyword>
<dbReference type="AlphaFoldDB" id="A0A9N8DZN2"/>
<protein>
    <recommendedName>
        <fullName evidence="2">C2 domain-containing protein</fullName>
    </recommendedName>
</protein>
<evidence type="ECO:0000259" key="2">
    <source>
        <dbReference type="PROSITE" id="PS50004"/>
    </source>
</evidence>
<dbReference type="InterPro" id="IPR000008">
    <property type="entry name" value="C2_dom"/>
</dbReference>
<dbReference type="Gene3D" id="2.60.40.150">
    <property type="entry name" value="C2 domain"/>
    <property type="match status" value="1"/>
</dbReference>
<feature type="compositionally biased region" description="Basic residues" evidence="1">
    <location>
        <begin position="321"/>
        <end position="336"/>
    </location>
</feature>